<dbReference type="Proteomes" id="UP001595793">
    <property type="component" value="Unassembled WGS sequence"/>
</dbReference>
<feature type="signal peptide" evidence="1">
    <location>
        <begin position="1"/>
        <end position="21"/>
    </location>
</feature>
<name>A0ABV8H9Y4_9FLAO</name>
<reference evidence="3" key="1">
    <citation type="journal article" date="2019" name="Int. J. Syst. Evol. Microbiol.">
        <title>The Global Catalogue of Microorganisms (GCM) 10K type strain sequencing project: providing services to taxonomists for standard genome sequencing and annotation.</title>
        <authorList>
            <consortium name="The Broad Institute Genomics Platform"/>
            <consortium name="The Broad Institute Genome Sequencing Center for Infectious Disease"/>
            <person name="Wu L."/>
            <person name="Ma J."/>
        </authorList>
    </citation>
    <scope>NUCLEOTIDE SEQUENCE [LARGE SCALE GENOMIC DNA]</scope>
    <source>
        <strain evidence="3">CECT 9128</strain>
    </source>
</reference>
<dbReference type="RefSeq" id="WP_290235179.1">
    <property type="nucleotide sequence ID" value="NZ_JAUFPZ010000002.1"/>
</dbReference>
<dbReference type="SUPFAM" id="SSF101898">
    <property type="entry name" value="NHL repeat"/>
    <property type="match status" value="1"/>
</dbReference>
<sequence length="341" mass="36553">MKKIIKPIFMLLLGTALVSCSDDDDGLGEMPTNTSETAYLYATSHNGSVTRYDLNSSEMTTYETSSDDTEGIYYDGNDDSFTIVSRSSTSLESYAGIEMLDTGIDLNVDLDISSDSELESPRDIAVNGMFYVVADNADVDGDDSTADGRFFIYTKTSSGFQLRNVVTVDFKVWGIEFVGDDLYAVVDTTNKLAILDDFVAMNTTDAEVSATKTVEIEGIIRTHGLDYDGGTMVMTDIGDAGSDDDGAFHVITNFDSKLSATMDGGMIELNDQMRVGGNNTNLGNPVNVSYDAASDMVFIAELANGGGKVLAFDEASTASGNKSPQINNTLSGASAVYYYTE</sequence>
<feature type="chain" id="PRO_5045456029" description="Secreted protein" evidence="1">
    <location>
        <begin position="22"/>
        <end position="341"/>
    </location>
</feature>
<evidence type="ECO:0000313" key="2">
    <source>
        <dbReference type="EMBL" id="MFC4027016.1"/>
    </source>
</evidence>
<dbReference type="EMBL" id="JBHSAS010000006">
    <property type="protein sequence ID" value="MFC4027016.1"/>
    <property type="molecule type" value="Genomic_DNA"/>
</dbReference>
<accession>A0ABV8H9Y4</accession>
<comment type="caution">
    <text evidence="2">The sequence shown here is derived from an EMBL/GenBank/DDBJ whole genome shotgun (WGS) entry which is preliminary data.</text>
</comment>
<gene>
    <name evidence="2" type="ORF">ACFOS1_06335</name>
</gene>
<proteinExistence type="predicted"/>
<organism evidence="2 3">
    <name type="scientific">Zunongwangia endophytica</name>
    <dbReference type="NCBI Taxonomy" id="1808945"/>
    <lineage>
        <taxon>Bacteria</taxon>
        <taxon>Pseudomonadati</taxon>
        <taxon>Bacteroidota</taxon>
        <taxon>Flavobacteriia</taxon>
        <taxon>Flavobacteriales</taxon>
        <taxon>Flavobacteriaceae</taxon>
        <taxon>Zunongwangia</taxon>
    </lineage>
</organism>
<evidence type="ECO:0008006" key="4">
    <source>
        <dbReference type="Google" id="ProtNLM"/>
    </source>
</evidence>
<keyword evidence="1" id="KW-0732">Signal</keyword>
<evidence type="ECO:0000256" key="1">
    <source>
        <dbReference type="SAM" id="SignalP"/>
    </source>
</evidence>
<dbReference type="PROSITE" id="PS51257">
    <property type="entry name" value="PROKAR_LIPOPROTEIN"/>
    <property type="match status" value="1"/>
</dbReference>
<keyword evidence="3" id="KW-1185">Reference proteome</keyword>
<evidence type="ECO:0000313" key="3">
    <source>
        <dbReference type="Proteomes" id="UP001595793"/>
    </source>
</evidence>
<protein>
    <recommendedName>
        <fullName evidence="4">Secreted protein</fullName>
    </recommendedName>
</protein>